<proteinExistence type="predicted"/>
<accession>T0ZVH1</accession>
<dbReference type="EMBL" id="AUZX01009304">
    <property type="protein sequence ID" value="EQD52266.1"/>
    <property type="molecule type" value="Genomic_DNA"/>
</dbReference>
<dbReference type="Pfam" id="PF04820">
    <property type="entry name" value="Trp_halogenase"/>
    <property type="match status" value="1"/>
</dbReference>
<evidence type="ECO:0000313" key="1">
    <source>
        <dbReference type="EMBL" id="EQD52266.1"/>
    </source>
</evidence>
<gene>
    <name evidence="1" type="ORF">B1A_12774</name>
</gene>
<organism evidence="1">
    <name type="scientific">mine drainage metagenome</name>
    <dbReference type="NCBI Taxonomy" id="410659"/>
    <lineage>
        <taxon>unclassified sequences</taxon>
        <taxon>metagenomes</taxon>
        <taxon>ecological metagenomes</taxon>
    </lineage>
</organism>
<reference evidence="1" key="1">
    <citation type="submission" date="2013-08" db="EMBL/GenBank/DDBJ databases">
        <authorList>
            <person name="Mendez C."/>
            <person name="Richter M."/>
            <person name="Ferrer M."/>
            <person name="Sanchez J."/>
        </authorList>
    </citation>
    <scope>NUCLEOTIDE SEQUENCE</scope>
</reference>
<dbReference type="InterPro" id="IPR006905">
    <property type="entry name" value="Flavin_halogenase"/>
</dbReference>
<sequence length="33" mass="3861">MRIEGDLFIDCSGFRALLIEGALKSGFEDWREW</sequence>
<protein>
    <submittedName>
        <fullName evidence="1">Tryptophan halogenase</fullName>
    </submittedName>
</protein>
<dbReference type="AlphaFoldDB" id="T0ZVH1"/>
<comment type="caution">
    <text evidence="1">The sequence shown here is derived from an EMBL/GenBank/DDBJ whole genome shotgun (WGS) entry which is preliminary data.</text>
</comment>
<feature type="non-terminal residue" evidence="1">
    <location>
        <position position="33"/>
    </location>
</feature>
<dbReference type="GO" id="GO:0004497">
    <property type="term" value="F:monooxygenase activity"/>
    <property type="evidence" value="ECO:0007669"/>
    <property type="project" value="InterPro"/>
</dbReference>
<reference evidence="1" key="2">
    <citation type="journal article" date="2014" name="ISME J.">
        <title>Microbial stratification in low pH oxic and suboxic macroscopic growths along an acid mine drainage.</title>
        <authorList>
            <person name="Mendez-Garcia C."/>
            <person name="Mesa V."/>
            <person name="Sprenger R.R."/>
            <person name="Richter M."/>
            <person name="Diez M.S."/>
            <person name="Solano J."/>
            <person name="Bargiela R."/>
            <person name="Golyshina O.V."/>
            <person name="Manteca A."/>
            <person name="Ramos J.L."/>
            <person name="Gallego J.R."/>
            <person name="Llorente I."/>
            <person name="Martins Dos Santos V.A."/>
            <person name="Jensen O.N."/>
            <person name="Pelaez A.I."/>
            <person name="Sanchez J."/>
            <person name="Ferrer M."/>
        </authorList>
    </citation>
    <scope>NUCLEOTIDE SEQUENCE</scope>
</reference>
<name>T0ZVH1_9ZZZZ</name>
<dbReference type="Gene3D" id="3.50.50.60">
    <property type="entry name" value="FAD/NAD(P)-binding domain"/>
    <property type="match status" value="1"/>
</dbReference>
<dbReference type="InterPro" id="IPR036188">
    <property type="entry name" value="FAD/NAD-bd_sf"/>
</dbReference>